<reference evidence="1" key="1">
    <citation type="journal article" date="2020" name="mSystems">
        <title>Genome- and Community-Level Interaction Insights into Carbon Utilization and Element Cycling Functions of Hydrothermarchaeota in Hydrothermal Sediment.</title>
        <authorList>
            <person name="Zhou Z."/>
            <person name="Liu Y."/>
            <person name="Xu W."/>
            <person name="Pan J."/>
            <person name="Luo Z.H."/>
            <person name="Li M."/>
        </authorList>
    </citation>
    <scope>NUCLEOTIDE SEQUENCE [LARGE SCALE GENOMIC DNA]</scope>
    <source>
        <strain evidence="1">HyVt-483</strain>
    </source>
</reference>
<sequence length="97" mass="11441">MKNDLGGRLKNYVKTTIISYEQQREIAWQKVAYEWEIRFKRLQKQIKPLTQKAGLVTEEDVFEKLLTETRKAVQKAGMTPKDVEDAIQKVRRDFGKL</sequence>
<gene>
    <name evidence="1" type="ORF">ENJ40_00085</name>
</gene>
<evidence type="ECO:0000313" key="1">
    <source>
        <dbReference type="EMBL" id="HFC96842.1"/>
    </source>
</evidence>
<protein>
    <submittedName>
        <fullName evidence="1">Uncharacterized protein</fullName>
    </submittedName>
</protein>
<dbReference type="Proteomes" id="UP000886043">
    <property type="component" value="Unassembled WGS sequence"/>
</dbReference>
<accession>A0A7C3GRE7</accession>
<comment type="caution">
    <text evidence="1">The sequence shown here is derived from an EMBL/GenBank/DDBJ whole genome shotgun (WGS) entry which is preliminary data.</text>
</comment>
<organism evidence="1">
    <name type="scientific">Thermosulfurimonas dismutans</name>
    <dbReference type="NCBI Taxonomy" id="999894"/>
    <lineage>
        <taxon>Bacteria</taxon>
        <taxon>Pseudomonadati</taxon>
        <taxon>Thermodesulfobacteriota</taxon>
        <taxon>Thermodesulfobacteria</taxon>
        <taxon>Thermodesulfobacteriales</taxon>
        <taxon>Thermodesulfobacteriaceae</taxon>
        <taxon>Thermosulfurimonas</taxon>
    </lineage>
</organism>
<proteinExistence type="predicted"/>
<dbReference type="AlphaFoldDB" id="A0A7C3GRE7"/>
<name>A0A7C3GRE7_9BACT</name>
<dbReference type="EMBL" id="DRMH01000002">
    <property type="protein sequence ID" value="HFC96842.1"/>
    <property type="molecule type" value="Genomic_DNA"/>
</dbReference>